<accession>A0AAN6U8V7</accession>
<dbReference type="GO" id="GO:0019369">
    <property type="term" value="P:arachidonate metabolic process"/>
    <property type="evidence" value="ECO:0007669"/>
    <property type="project" value="TreeGrafter"/>
</dbReference>
<evidence type="ECO:0000256" key="4">
    <source>
        <dbReference type="PROSITE-ProRule" id="PRU01161"/>
    </source>
</evidence>
<feature type="short sequence motif" description="GXGXXG" evidence="4">
    <location>
        <begin position="19"/>
        <end position="24"/>
    </location>
</feature>
<sequence length="1318" mass="149222">MSPGDFDENEAINLLSLDGGGVRGVSSLVILDQIMTKIKDMYKLSEEPKPCDFFHMIAGTSTGGLIAIMLGRLRMSTKEALQAYDNCAAKIFARDNRKTWSLSDKFQATALREVVESIVKERGLGEYMRDPEFPKKGKAIVCVMPAGNIGKPRFARSFYGDQGTEENWDEGVLIWEAARATTAASSFFKPQTLGRGKSAQPYIDAAIGVNNPVDYLLTEAVNEFGSAKRLGCIVSIGTGTRDVKLERGWLGLANLLRIIGILKNTATDGQETHRRLQARLSPFPGSYYRFTVPNAAEQVGLHHYKKIPLLKSSTAEYLTEPEPALIKSKFKYIFYIDGSMPATITQSYAQIAKRYDLGISGTTEGMKNLAMRWMEELADEWLLIFDDCKPDDRRAHLPGRGKGNVIYTSRSTELRNDLPHDCLLEVPPFTEADAVHLLLKVSGRQQGSVGSFEDMEAARAIVRELGSLPLAIDKAAASIRDRRLAFHDYLKQIRDRKVGILSDPRYRNRKVENPTVYATLELSAEAIMARRKREGRNGRGLGASMALKVLSLLSFYHHQDFPAVRVFSRAAKERFKRNAHVAVPLREVMEPPDRDFDSMLQVGTDGEWDQHYFGVGLSVLENFSLVKVDGRRGTVSMHVLVHRWARHRLGEKSRAYIQYSHLTRIMVTEAILISWKWNEAFITRELDPHLYLCHARGKLASPDDNYLAGLLLKLGWYYKLVKNFSAAEEALSRCLRLWRLESGGYSWNVINALTALGELYHEMGRLGEAELAYLEIIDRIMGRIKELGGVMGQGQKQRKLHPRWRRASNLYFKRPRKTVPKSLSESRLHEGLECALEDQADEQSQTAGKPIAAISDSEEGQEDAEDFWIYHRLYHADLARVYMDQDRYGVGKRMLMNSLQFLDEEGHIPKDHVDYMRLEHEVKALTEPGNLQYWNKRANEMCDLIDKGNLSFVESDAYFQLMVAHANCVLKNGMWDLAYKHYSGAYESFEKVWGACDRRMLEILRRMVDCLVEGDRCDEAVEVARKCVRRARHVYGQFHREMVLALEKLYEALFFEKLEDDEEGDNILREALFSAEEGLGPIHSITLRIRHRMQRRKRAMKQPQRPFRQGPGEAEASSRWEDAKARLEQMKRDLGSNHIIVRRFARTVGDRPPKTKEEHLTRVLACFGPNSSLTNRLQEELEMKRSGLVGDTESGGQGSSPGVRSGETPFDLCACNEPLHAEGSKGYAAMESNDISGSDGRQRDTAKTSAETVRQPRILARPLPVKAAFNAVEMSRDIREIPDSAIQGFNAPSMFDEFKNEPVYMCGFYTGSMFGECS</sequence>
<gene>
    <name evidence="7" type="ORF">N657DRAFT_676369</name>
</gene>
<dbReference type="GO" id="GO:0046486">
    <property type="term" value="P:glycerolipid metabolic process"/>
    <property type="evidence" value="ECO:0007669"/>
    <property type="project" value="UniProtKB-ARBA"/>
</dbReference>
<dbReference type="SUPFAM" id="SSF48452">
    <property type="entry name" value="TPR-like"/>
    <property type="match status" value="1"/>
</dbReference>
<feature type="active site" description="Proton acceptor" evidence="4">
    <location>
        <position position="204"/>
    </location>
</feature>
<dbReference type="GO" id="GO:0016042">
    <property type="term" value="P:lipid catabolic process"/>
    <property type="evidence" value="ECO:0007669"/>
    <property type="project" value="UniProtKB-UniRule"/>
</dbReference>
<dbReference type="CDD" id="cd07216">
    <property type="entry name" value="Pat17_PNPLA8_PNPLA9_like3"/>
    <property type="match status" value="1"/>
</dbReference>
<dbReference type="GO" id="GO:0016020">
    <property type="term" value="C:membrane"/>
    <property type="evidence" value="ECO:0007669"/>
    <property type="project" value="TreeGrafter"/>
</dbReference>
<dbReference type="InterPro" id="IPR027417">
    <property type="entry name" value="P-loop_NTPase"/>
</dbReference>
<evidence type="ECO:0000256" key="3">
    <source>
        <dbReference type="ARBA" id="ARBA00023098"/>
    </source>
</evidence>
<organism evidence="7 8">
    <name type="scientific">Parathielavia appendiculata</name>
    <dbReference type="NCBI Taxonomy" id="2587402"/>
    <lineage>
        <taxon>Eukaryota</taxon>
        <taxon>Fungi</taxon>
        <taxon>Dikarya</taxon>
        <taxon>Ascomycota</taxon>
        <taxon>Pezizomycotina</taxon>
        <taxon>Sordariomycetes</taxon>
        <taxon>Sordariomycetidae</taxon>
        <taxon>Sordariales</taxon>
        <taxon>Chaetomiaceae</taxon>
        <taxon>Parathielavia</taxon>
    </lineage>
</organism>
<dbReference type="GO" id="GO:0047499">
    <property type="term" value="F:calcium-independent phospholipase A2 activity"/>
    <property type="evidence" value="ECO:0007669"/>
    <property type="project" value="TreeGrafter"/>
</dbReference>
<feature type="short sequence motif" description="GXSXG" evidence="4">
    <location>
        <begin position="59"/>
        <end position="63"/>
    </location>
</feature>
<dbReference type="Gene3D" id="3.40.1090.10">
    <property type="entry name" value="Cytosolic phospholipase A2 catalytic domain"/>
    <property type="match status" value="1"/>
</dbReference>
<dbReference type="InterPro" id="IPR011990">
    <property type="entry name" value="TPR-like_helical_dom_sf"/>
</dbReference>
<dbReference type="PANTHER" id="PTHR24185">
    <property type="entry name" value="CALCIUM-INDEPENDENT PHOSPHOLIPASE A2-GAMMA"/>
    <property type="match status" value="1"/>
</dbReference>
<feature type="region of interest" description="Disordered" evidence="5">
    <location>
        <begin position="1230"/>
        <end position="1253"/>
    </location>
</feature>
<evidence type="ECO:0000256" key="5">
    <source>
        <dbReference type="SAM" id="MobiDB-lite"/>
    </source>
</evidence>
<dbReference type="InterPro" id="IPR016035">
    <property type="entry name" value="Acyl_Trfase/lysoPLipase"/>
</dbReference>
<reference evidence="7" key="1">
    <citation type="journal article" date="2023" name="Mol. Phylogenet. Evol.">
        <title>Genome-scale phylogeny and comparative genomics of the fungal order Sordariales.</title>
        <authorList>
            <person name="Hensen N."/>
            <person name="Bonometti L."/>
            <person name="Westerberg I."/>
            <person name="Brannstrom I.O."/>
            <person name="Guillou S."/>
            <person name="Cros-Aarteil S."/>
            <person name="Calhoun S."/>
            <person name="Haridas S."/>
            <person name="Kuo A."/>
            <person name="Mondo S."/>
            <person name="Pangilinan J."/>
            <person name="Riley R."/>
            <person name="LaButti K."/>
            <person name="Andreopoulos B."/>
            <person name="Lipzen A."/>
            <person name="Chen C."/>
            <person name="Yan M."/>
            <person name="Daum C."/>
            <person name="Ng V."/>
            <person name="Clum A."/>
            <person name="Steindorff A."/>
            <person name="Ohm R.A."/>
            <person name="Martin F."/>
            <person name="Silar P."/>
            <person name="Natvig D.O."/>
            <person name="Lalanne C."/>
            <person name="Gautier V."/>
            <person name="Ament-Velasquez S.L."/>
            <person name="Kruys A."/>
            <person name="Hutchinson M.I."/>
            <person name="Powell A.J."/>
            <person name="Barry K."/>
            <person name="Miller A.N."/>
            <person name="Grigoriev I.V."/>
            <person name="Debuchy R."/>
            <person name="Gladieux P."/>
            <person name="Hiltunen Thoren M."/>
            <person name="Johannesson H."/>
        </authorList>
    </citation>
    <scope>NUCLEOTIDE SEQUENCE</scope>
    <source>
        <strain evidence="7">CBS 731.68</strain>
    </source>
</reference>
<dbReference type="Pfam" id="PF01734">
    <property type="entry name" value="Patatin"/>
    <property type="match status" value="1"/>
</dbReference>
<feature type="domain" description="PNPLA" evidence="6">
    <location>
        <begin position="15"/>
        <end position="217"/>
    </location>
</feature>
<feature type="region of interest" description="Disordered" evidence="5">
    <location>
        <begin position="1098"/>
        <end position="1120"/>
    </location>
</feature>
<dbReference type="SUPFAM" id="SSF52151">
    <property type="entry name" value="FabD/lysophospholipase-like"/>
    <property type="match status" value="1"/>
</dbReference>
<evidence type="ECO:0000313" key="8">
    <source>
        <dbReference type="Proteomes" id="UP001302602"/>
    </source>
</evidence>
<dbReference type="EMBL" id="MU853223">
    <property type="protein sequence ID" value="KAK4128612.1"/>
    <property type="molecule type" value="Genomic_DNA"/>
</dbReference>
<evidence type="ECO:0000256" key="2">
    <source>
        <dbReference type="ARBA" id="ARBA00022963"/>
    </source>
</evidence>
<dbReference type="InterPro" id="IPR002641">
    <property type="entry name" value="PNPLA_dom"/>
</dbReference>
<proteinExistence type="predicted"/>
<feature type="region of interest" description="Disordered" evidence="5">
    <location>
        <begin position="836"/>
        <end position="859"/>
    </location>
</feature>
<comment type="caution">
    <text evidence="4">Lacks conserved residue(s) required for the propagation of feature annotation.</text>
</comment>
<keyword evidence="3 4" id="KW-0443">Lipid metabolism</keyword>
<evidence type="ECO:0000259" key="6">
    <source>
        <dbReference type="PROSITE" id="PS51635"/>
    </source>
</evidence>
<name>A0AAN6U8V7_9PEZI</name>
<evidence type="ECO:0000313" key="7">
    <source>
        <dbReference type="EMBL" id="KAK4128612.1"/>
    </source>
</evidence>
<protein>
    <recommendedName>
        <fullName evidence="6">PNPLA domain-containing protein</fullName>
    </recommendedName>
</protein>
<keyword evidence="2 4" id="KW-0442">Lipid degradation</keyword>
<keyword evidence="1 4" id="KW-0378">Hydrolase</keyword>
<dbReference type="SUPFAM" id="SSF52540">
    <property type="entry name" value="P-loop containing nucleoside triphosphate hydrolases"/>
    <property type="match status" value="1"/>
</dbReference>
<dbReference type="PANTHER" id="PTHR24185:SF1">
    <property type="entry name" value="CALCIUM-INDEPENDENT PHOSPHOLIPASE A2-GAMMA"/>
    <property type="match status" value="1"/>
</dbReference>
<comment type="caution">
    <text evidence="7">The sequence shown here is derived from an EMBL/GenBank/DDBJ whole genome shotgun (WGS) entry which is preliminary data.</text>
</comment>
<evidence type="ECO:0000256" key="1">
    <source>
        <dbReference type="ARBA" id="ARBA00022801"/>
    </source>
</evidence>
<dbReference type="Proteomes" id="UP001302602">
    <property type="component" value="Unassembled WGS sequence"/>
</dbReference>
<dbReference type="GeneID" id="87832658"/>
<dbReference type="Gene3D" id="1.25.40.10">
    <property type="entry name" value="Tetratricopeptide repeat domain"/>
    <property type="match status" value="2"/>
</dbReference>
<dbReference type="PROSITE" id="PS51635">
    <property type="entry name" value="PNPLA"/>
    <property type="match status" value="1"/>
</dbReference>
<keyword evidence="8" id="KW-1185">Reference proteome</keyword>
<dbReference type="RefSeq" id="XP_062652383.1">
    <property type="nucleotide sequence ID" value="XM_062795890.1"/>
</dbReference>
<feature type="active site" description="Nucleophile" evidence="4">
    <location>
        <position position="61"/>
    </location>
</feature>
<reference evidence="7" key="2">
    <citation type="submission" date="2023-05" db="EMBL/GenBank/DDBJ databases">
        <authorList>
            <consortium name="Lawrence Berkeley National Laboratory"/>
            <person name="Steindorff A."/>
            <person name="Hensen N."/>
            <person name="Bonometti L."/>
            <person name="Westerberg I."/>
            <person name="Brannstrom I.O."/>
            <person name="Guillou S."/>
            <person name="Cros-Aarteil S."/>
            <person name="Calhoun S."/>
            <person name="Haridas S."/>
            <person name="Kuo A."/>
            <person name="Mondo S."/>
            <person name="Pangilinan J."/>
            <person name="Riley R."/>
            <person name="Labutti K."/>
            <person name="Andreopoulos B."/>
            <person name="Lipzen A."/>
            <person name="Chen C."/>
            <person name="Yanf M."/>
            <person name="Daum C."/>
            <person name="Ng V."/>
            <person name="Clum A."/>
            <person name="Ohm R."/>
            <person name="Martin F."/>
            <person name="Silar P."/>
            <person name="Natvig D."/>
            <person name="Lalanne C."/>
            <person name="Gautier V."/>
            <person name="Ament-Velasquez S.L."/>
            <person name="Kruys A."/>
            <person name="Hutchinson M.I."/>
            <person name="Powell A.J."/>
            <person name="Barry K."/>
            <person name="Miller A.N."/>
            <person name="Grigoriev I.V."/>
            <person name="Debuchy R."/>
            <person name="Gladieux P."/>
            <person name="Thoren M.H."/>
            <person name="Johannesson H."/>
        </authorList>
    </citation>
    <scope>NUCLEOTIDE SEQUENCE</scope>
    <source>
        <strain evidence="7">CBS 731.68</strain>
    </source>
</reference>